<dbReference type="KEGG" id="soy:115889787"/>
<evidence type="ECO:0000256" key="1">
    <source>
        <dbReference type="SAM" id="Coils"/>
    </source>
</evidence>
<dbReference type="RefSeq" id="XP_030765727.1">
    <property type="nucleotide sequence ID" value="XM_030909867.1"/>
</dbReference>
<accession>A0A6J2YQY9</accession>
<dbReference type="InParanoid" id="A0A6J2YQY9"/>
<feature type="coiled-coil region" evidence="1">
    <location>
        <begin position="237"/>
        <end position="317"/>
    </location>
</feature>
<dbReference type="OrthoDB" id="6621649at2759"/>
<reference evidence="4" key="1">
    <citation type="submission" date="2025-08" db="UniProtKB">
        <authorList>
            <consortium name="RefSeq"/>
        </authorList>
    </citation>
    <scope>IDENTIFICATION</scope>
    <source>
        <tissue evidence="4">Gonads</tissue>
    </source>
</reference>
<keyword evidence="3" id="KW-1185">Reference proteome</keyword>
<evidence type="ECO:0000256" key="2">
    <source>
        <dbReference type="SAM" id="MobiDB-lite"/>
    </source>
</evidence>
<feature type="compositionally biased region" description="Polar residues" evidence="2">
    <location>
        <begin position="323"/>
        <end position="334"/>
    </location>
</feature>
<feature type="coiled-coil region" evidence="1">
    <location>
        <begin position="153"/>
        <end position="187"/>
    </location>
</feature>
<gene>
    <name evidence="4" type="primary">LOC115889787</name>
</gene>
<name>A0A6J2YQY9_SITOR</name>
<organism evidence="3 4">
    <name type="scientific">Sitophilus oryzae</name>
    <name type="common">Rice weevil</name>
    <name type="synonym">Curculio oryzae</name>
    <dbReference type="NCBI Taxonomy" id="7048"/>
    <lineage>
        <taxon>Eukaryota</taxon>
        <taxon>Metazoa</taxon>
        <taxon>Ecdysozoa</taxon>
        <taxon>Arthropoda</taxon>
        <taxon>Hexapoda</taxon>
        <taxon>Insecta</taxon>
        <taxon>Pterygota</taxon>
        <taxon>Neoptera</taxon>
        <taxon>Endopterygota</taxon>
        <taxon>Coleoptera</taxon>
        <taxon>Polyphaga</taxon>
        <taxon>Cucujiformia</taxon>
        <taxon>Curculionidae</taxon>
        <taxon>Dryophthorinae</taxon>
        <taxon>Sitophilus</taxon>
    </lineage>
</organism>
<keyword evidence="1" id="KW-0175">Coiled coil</keyword>
<evidence type="ECO:0000313" key="3">
    <source>
        <dbReference type="Proteomes" id="UP000504635"/>
    </source>
</evidence>
<evidence type="ECO:0000313" key="4">
    <source>
        <dbReference type="RefSeq" id="XP_030765727.1"/>
    </source>
</evidence>
<feature type="region of interest" description="Disordered" evidence="2">
    <location>
        <begin position="1"/>
        <end position="28"/>
    </location>
</feature>
<sequence length="370" mass="42197">MSPEINGNPPSVTKRKKNREKKEATESMNNFDLNMPSCNYFPVNTLPYQNYEVPNNYYSFINCNSTEPMSLPLYPISYQGYTCPRSYIGSVSNVSRNSTLSNQTYNINPEVVDYLSLPVVNVDQNDESKRRFSDPGLPNESDSSSNSFDERTVRKLTQQVNSLKESNQKLSREVMELRIELNLLKKQHNVRHFDRDYEPGMITDVIREVREAARVREDALLARVKHIIEEKHLGVNHMNLVTEKNRNNDRISKLEEQLKSLTVSNNSRSDDSIILNTSLSEDKNKSARQVLDLEREALQLRRELQDTRAKKEEADHKLLQLSSMLRRSDVTPSDPSEDGKTSVDSLSTITSTSSVAPPLRVTLSGPVTDL</sequence>
<protein>
    <submittedName>
        <fullName evidence="4">Uncharacterized protein LOC115889787 isoform X1</fullName>
    </submittedName>
</protein>
<dbReference type="GeneID" id="115889787"/>
<feature type="region of interest" description="Disordered" evidence="2">
    <location>
        <begin position="323"/>
        <end position="370"/>
    </location>
</feature>
<feature type="region of interest" description="Disordered" evidence="2">
    <location>
        <begin position="126"/>
        <end position="151"/>
    </location>
</feature>
<dbReference type="Proteomes" id="UP000504635">
    <property type="component" value="Unplaced"/>
</dbReference>
<feature type="compositionally biased region" description="Polar residues" evidence="2">
    <location>
        <begin position="342"/>
        <end position="355"/>
    </location>
</feature>
<dbReference type="AlphaFoldDB" id="A0A6J2YQY9"/>
<proteinExistence type="predicted"/>